<name>A0A4Y9S8L3_9BURK</name>
<dbReference type="AlphaFoldDB" id="A0A4Y9S8L3"/>
<accession>A0A4Y9S8L3</accession>
<evidence type="ECO:0000313" key="2">
    <source>
        <dbReference type="EMBL" id="TFW15874.1"/>
    </source>
</evidence>
<keyword evidence="3" id="KW-1185">Reference proteome</keyword>
<proteinExistence type="predicted"/>
<dbReference type="RefSeq" id="WP_135208471.1">
    <property type="nucleotide sequence ID" value="NZ_SPVF01000222.1"/>
</dbReference>
<reference evidence="2 3" key="1">
    <citation type="submission" date="2019-03" db="EMBL/GenBank/DDBJ databases">
        <title>Draft Genome Sequence of Massilia arenosa sp. nov., a Novel Massilia Species Isolated from a Sandy-loam Maize Soil.</title>
        <authorList>
            <person name="Raths R."/>
            <person name="Peta V."/>
            <person name="Bucking H."/>
        </authorList>
    </citation>
    <scope>NUCLEOTIDE SEQUENCE [LARGE SCALE GENOMIC DNA]</scope>
    <source>
        <strain evidence="2 3">MC02</strain>
    </source>
</reference>
<protein>
    <submittedName>
        <fullName evidence="2">Uncharacterized protein</fullName>
    </submittedName>
</protein>
<feature type="signal peptide" evidence="1">
    <location>
        <begin position="1"/>
        <end position="23"/>
    </location>
</feature>
<keyword evidence="1" id="KW-0732">Signal</keyword>
<feature type="chain" id="PRO_5021480418" evidence="1">
    <location>
        <begin position="24"/>
        <end position="141"/>
    </location>
</feature>
<evidence type="ECO:0000256" key="1">
    <source>
        <dbReference type="SAM" id="SignalP"/>
    </source>
</evidence>
<comment type="caution">
    <text evidence="2">The sequence shown here is derived from an EMBL/GenBank/DDBJ whole genome shotgun (WGS) entry which is preliminary data.</text>
</comment>
<dbReference type="Proteomes" id="UP000298438">
    <property type="component" value="Unassembled WGS sequence"/>
</dbReference>
<gene>
    <name evidence="2" type="ORF">E4L96_17345</name>
</gene>
<sequence>MKLIAHLLLASAALTAVVSPAHAEGDASRDMSRASEFLSESGAMVAVGSLSALAASANIVVAGVEASGEVATVVLKGASDGAEASLKLTGKAARNLSVATGTAVSVSVLSTGYLLVASGQVLAFVPNELGKALLHHSPAKA</sequence>
<dbReference type="EMBL" id="SPVF01000222">
    <property type="protein sequence ID" value="TFW15874.1"/>
    <property type="molecule type" value="Genomic_DNA"/>
</dbReference>
<organism evidence="2 3">
    <name type="scientific">Zemynaea arenosa</name>
    <dbReference type="NCBI Taxonomy" id="2561931"/>
    <lineage>
        <taxon>Bacteria</taxon>
        <taxon>Pseudomonadati</taxon>
        <taxon>Pseudomonadota</taxon>
        <taxon>Betaproteobacteria</taxon>
        <taxon>Burkholderiales</taxon>
        <taxon>Oxalobacteraceae</taxon>
        <taxon>Telluria group</taxon>
        <taxon>Zemynaea</taxon>
    </lineage>
</organism>
<evidence type="ECO:0000313" key="3">
    <source>
        <dbReference type="Proteomes" id="UP000298438"/>
    </source>
</evidence>